<evidence type="ECO:0000313" key="6">
    <source>
        <dbReference type="Proteomes" id="UP000663882"/>
    </source>
</evidence>
<keyword evidence="2" id="KW-0378">Hydrolase</keyword>
<sequence length="323" mass="37528">MATSATTDSISYEIKQYIKPESLKREFDVNISRTKTTIHVLQWNVLAQALSYTKGNFVRVTDDIVDFDTRKWRILEQIIIRRPDLCALQEVDMFTCFLENELPKYGYTCAFVPKTNSKCYLFQNDSKNFKGPDGTLLCYKTDIFKKISQHGEDLPDDGRREKQIFAALDLEHKPTSNKIVFIGTHFKSKKEFKTSRTYQAQAIVEYIRKNYSTRQHVIVAGDFNGEIDEPFYSEFLNFGLRSAYRTKMNDKEPSFTTWKFKGRDGTEREQCKAIDYIFYNPKGFTPKAILQFPNKSDIGPNALPSIHYPSDHLALEVVFDIEQ</sequence>
<reference evidence="5" key="1">
    <citation type="submission" date="2021-02" db="EMBL/GenBank/DDBJ databases">
        <authorList>
            <person name="Nowell W R."/>
        </authorList>
    </citation>
    <scope>NUCLEOTIDE SEQUENCE</scope>
</reference>
<evidence type="ECO:0000256" key="2">
    <source>
        <dbReference type="ARBA" id="ARBA00022801"/>
    </source>
</evidence>
<gene>
    <name evidence="5" type="ORF">RFH988_LOCUS20220</name>
</gene>
<feature type="domain" description="Endonuclease/exonuclease/phosphatase" evidence="4">
    <location>
        <begin position="41"/>
        <end position="312"/>
    </location>
</feature>
<dbReference type="InterPro" id="IPR036691">
    <property type="entry name" value="Endo/exonu/phosph_ase_sf"/>
</dbReference>
<dbReference type="InterPro" id="IPR005135">
    <property type="entry name" value="Endo/exonuclease/phosphatase"/>
</dbReference>
<evidence type="ECO:0000313" key="5">
    <source>
        <dbReference type="EMBL" id="CAF1118363.1"/>
    </source>
</evidence>
<accession>A0A814QE08</accession>
<name>A0A814QE08_9BILA</name>
<dbReference type="PANTHER" id="PTHR12121:SF45">
    <property type="entry name" value="NOCTURNIN"/>
    <property type="match status" value="1"/>
</dbReference>
<dbReference type="PANTHER" id="PTHR12121">
    <property type="entry name" value="CARBON CATABOLITE REPRESSOR PROTEIN 4"/>
    <property type="match status" value="1"/>
</dbReference>
<dbReference type="OrthoDB" id="276515at2759"/>
<comment type="similarity">
    <text evidence="1">Belongs to the CCR4/nocturin family.</text>
</comment>
<evidence type="ECO:0000256" key="3">
    <source>
        <dbReference type="ARBA" id="ARBA00023807"/>
    </source>
</evidence>
<dbReference type="Pfam" id="PF03372">
    <property type="entry name" value="Exo_endo_phos"/>
    <property type="match status" value="1"/>
</dbReference>
<organism evidence="5 6">
    <name type="scientific">Rotaria sordida</name>
    <dbReference type="NCBI Taxonomy" id="392033"/>
    <lineage>
        <taxon>Eukaryota</taxon>
        <taxon>Metazoa</taxon>
        <taxon>Spiralia</taxon>
        <taxon>Gnathifera</taxon>
        <taxon>Rotifera</taxon>
        <taxon>Eurotatoria</taxon>
        <taxon>Bdelloidea</taxon>
        <taxon>Philodinida</taxon>
        <taxon>Philodinidae</taxon>
        <taxon>Rotaria</taxon>
    </lineage>
</organism>
<dbReference type="EMBL" id="CAJNOO010001228">
    <property type="protein sequence ID" value="CAF1118363.1"/>
    <property type="molecule type" value="Genomic_DNA"/>
</dbReference>
<dbReference type="InterPro" id="IPR050410">
    <property type="entry name" value="CCR4/nocturin_mRNA_transcr"/>
</dbReference>
<protein>
    <recommendedName>
        <fullName evidence="3">Nocturnin</fullName>
    </recommendedName>
</protein>
<proteinExistence type="inferred from homology"/>
<evidence type="ECO:0000259" key="4">
    <source>
        <dbReference type="Pfam" id="PF03372"/>
    </source>
</evidence>
<dbReference type="AlphaFoldDB" id="A0A814QE08"/>
<dbReference type="GO" id="GO:0000175">
    <property type="term" value="F:3'-5'-RNA exonuclease activity"/>
    <property type="evidence" value="ECO:0007669"/>
    <property type="project" value="TreeGrafter"/>
</dbReference>
<dbReference type="GO" id="GO:0006139">
    <property type="term" value="P:nucleobase-containing compound metabolic process"/>
    <property type="evidence" value="ECO:0007669"/>
    <property type="project" value="UniProtKB-ARBA"/>
</dbReference>
<dbReference type="SUPFAM" id="SSF56219">
    <property type="entry name" value="DNase I-like"/>
    <property type="match status" value="1"/>
</dbReference>
<comment type="caution">
    <text evidence="5">The sequence shown here is derived from an EMBL/GenBank/DDBJ whole genome shotgun (WGS) entry which is preliminary data.</text>
</comment>
<evidence type="ECO:0000256" key="1">
    <source>
        <dbReference type="ARBA" id="ARBA00010774"/>
    </source>
</evidence>
<dbReference type="Proteomes" id="UP000663882">
    <property type="component" value="Unassembled WGS sequence"/>
</dbReference>
<dbReference type="Gene3D" id="3.60.10.10">
    <property type="entry name" value="Endonuclease/exonuclease/phosphatase"/>
    <property type="match status" value="1"/>
</dbReference>